<evidence type="ECO:0000256" key="5">
    <source>
        <dbReference type="ARBA" id="ARBA00023242"/>
    </source>
</evidence>
<evidence type="ECO:0000256" key="4">
    <source>
        <dbReference type="ARBA" id="ARBA00022833"/>
    </source>
</evidence>
<feature type="compositionally biased region" description="Basic residues" evidence="6">
    <location>
        <begin position="477"/>
        <end position="486"/>
    </location>
</feature>
<dbReference type="GO" id="GO:0005634">
    <property type="term" value="C:nucleus"/>
    <property type="evidence" value="ECO:0007669"/>
    <property type="project" value="UniProtKB-SubCell"/>
</dbReference>
<evidence type="ECO:0000259" key="7">
    <source>
        <dbReference type="SMART" id="SM01336"/>
    </source>
</evidence>
<dbReference type="GO" id="GO:0008270">
    <property type="term" value="F:zinc ion binding"/>
    <property type="evidence" value="ECO:0007669"/>
    <property type="project" value="UniProtKB-KW"/>
</dbReference>
<keyword evidence="3" id="KW-0863">Zinc-finger</keyword>
<dbReference type="AlphaFoldDB" id="A0A4D9CVR4"/>
<comment type="subcellular location">
    <subcellularLocation>
        <location evidence="1">Nucleus</location>
    </subcellularLocation>
</comment>
<protein>
    <recommendedName>
        <fullName evidence="7">PARP-type domain-containing protein</fullName>
    </recommendedName>
</protein>
<feature type="region of interest" description="Disordered" evidence="6">
    <location>
        <begin position="465"/>
        <end position="486"/>
    </location>
</feature>
<accession>A0A4D9CVR4</accession>
<name>A0A4D9CVR4_9STRA</name>
<keyword evidence="4" id="KW-0862">Zinc</keyword>
<sequence>MFFSDDIGQWTRINNVGACVSQGRLIKPTIDLLITLRDRTGSGRESSRSFTSGNVFKFGRHSFHPNIQPYFHYNKQAESGISSMSLDAGGCGRKARTPSPHEHHFKDLRIDTTCLFPDQFDAFRSTSDQYQSPEVSTPTTPNATGAGRVNFDETGATTNPSFASTSSGQQYKTACHVVGYAPEGTASRCRVCGSGFQPHGLRFGTFFSHAQGFIFLRWHHLPCLRPPSSLEDITTLSGHCNLSQDDLKVVQGWIDGNGIAPASLPLSPFSAFRSSPSFADSDREKNILAWQTLGSINDDLCSSDTSINSNMNGNEWESRPRGIRPGQASPLSPPLVWPLQDRIVELADTSTLSTPSHSSGCLGGIANQSTSSFIPISSPAENLLIRKNSERERGAQESSYAGLFSTSPPRSDYMIDRNLPSPREMSRSRGSKFRAETPIFSLTGKNNLKVGESVELTAQEEMAKAESEMLRQTAKIERHRRQSRTI</sequence>
<organism evidence="8 9">
    <name type="scientific">Nannochloropsis salina CCMP1776</name>
    <dbReference type="NCBI Taxonomy" id="1027361"/>
    <lineage>
        <taxon>Eukaryota</taxon>
        <taxon>Sar</taxon>
        <taxon>Stramenopiles</taxon>
        <taxon>Ochrophyta</taxon>
        <taxon>Eustigmatophyceae</taxon>
        <taxon>Eustigmatales</taxon>
        <taxon>Monodopsidaceae</taxon>
        <taxon>Microchloropsis</taxon>
        <taxon>Microchloropsis salina</taxon>
    </lineage>
</organism>
<dbReference type="Gene3D" id="3.30.1740.10">
    <property type="entry name" value="Zinc finger, PARP-type"/>
    <property type="match status" value="1"/>
</dbReference>
<dbReference type="GO" id="GO:0003677">
    <property type="term" value="F:DNA binding"/>
    <property type="evidence" value="ECO:0007669"/>
    <property type="project" value="InterPro"/>
</dbReference>
<feature type="compositionally biased region" description="Polar residues" evidence="6">
    <location>
        <begin position="396"/>
        <end position="409"/>
    </location>
</feature>
<feature type="region of interest" description="Disordered" evidence="6">
    <location>
        <begin position="127"/>
        <end position="166"/>
    </location>
</feature>
<dbReference type="SUPFAM" id="SSF57716">
    <property type="entry name" value="Glucocorticoid receptor-like (DNA-binding domain)"/>
    <property type="match status" value="1"/>
</dbReference>
<keyword evidence="5" id="KW-0539">Nucleus</keyword>
<reference evidence="8 9" key="1">
    <citation type="submission" date="2019-01" db="EMBL/GenBank/DDBJ databases">
        <title>Nuclear Genome Assembly of the Microalgal Biofuel strain Nannochloropsis salina CCMP1776.</title>
        <authorList>
            <person name="Hovde B."/>
        </authorList>
    </citation>
    <scope>NUCLEOTIDE SEQUENCE [LARGE SCALE GENOMIC DNA]</scope>
    <source>
        <strain evidence="8 9">CCMP1776</strain>
    </source>
</reference>
<feature type="region of interest" description="Disordered" evidence="6">
    <location>
        <begin position="390"/>
        <end position="438"/>
    </location>
</feature>
<dbReference type="InterPro" id="IPR001510">
    <property type="entry name" value="Znf_PARP"/>
</dbReference>
<dbReference type="EMBL" id="SDOX01000047">
    <property type="protein sequence ID" value="TFJ83322.1"/>
    <property type="molecule type" value="Genomic_DNA"/>
</dbReference>
<evidence type="ECO:0000256" key="3">
    <source>
        <dbReference type="ARBA" id="ARBA00022771"/>
    </source>
</evidence>
<feature type="compositionally biased region" description="Polar residues" evidence="6">
    <location>
        <begin position="155"/>
        <end position="166"/>
    </location>
</feature>
<proteinExistence type="predicted"/>
<dbReference type="SMART" id="SM01336">
    <property type="entry name" value="zf-PARP"/>
    <property type="match status" value="1"/>
</dbReference>
<evidence type="ECO:0000256" key="2">
    <source>
        <dbReference type="ARBA" id="ARBA00022723"/>
    </source>
</evidence>
<comment type="caution">
    <text evidence="8">The sequence shown here is derived from an EMBL/GenBank/DDBJ whole genome shotgun (WGS) entry which is preliminary data.</text>
</comment>
<evidence type="ECO:0000256" key="1">
    <source>
        <dbReference type="ARBA" id="ARBA00004123"/>
    </source>
</evidence>
<evidence type="ECO:0000256" key="6">
    <source>
        <dbReference type="SAM" id="MobiDB-lite"/>
    </source>
</evidence>
<gene>
    <name evidence="8" type="ORF">NSK_005386</name>
</gene>
<dbReference type="InterPro" id="IPR036957">
    <property type="entry name" value="Znf_PARP_sf"/>
</dbReference>
<evidence type="ECO:0000313" key="9">
    <source>
        <dbReference type="Proteomes" id="UP000355283"/>
    </source>
</evidence>
<dbReference type="Proteomes" id="UP000355283">
    <property type="component" value="Unassembled WGS sequence"/>
</dbReference>
<dbReference type="OrthoDB" id="10291490at2759"/>
<keyword evidence="2" id="KW-0479">Metal-binding</keyword>
<feature type="compositionally biased region" description="Polar residues" evidence="6">
    <location>
        <begin position="127"/>
        <end position="143"/>
    </location>
</feature>
<evidence type="ECO:0000313" key="8">
    <source>
        <dbReference type="EMBL" id="TFJ83322.1"/>
    </source>
</evidence>
<feature type="domain" description="PARP-type" evidence="7">
    <location>
        <begin position="179"/>
        <end position="255"/>
    </location>
</feature>
<keyword evidence="9" id="KW-1185">Reference proteome</keyword>